<dbReference type="InterPro" id="IPR050445">
    <property type="entry name" value="Bact_polysacc_biosynth/exp"/>
</dbReference>
<dbReference type="PANTHER" id="PTHR32309:SF13">
    <property type="entry name" value="FERRIC ENTEROBACTIN TRANSPORT PROTEIN FEPE"/>
    <property type="match status" value="1"/>
</dbReference>
<evidence type="ECO:0000313" key="4">
    <source>
        <dbReference type="Proteomes" id="UP000027647"/>
    </source>
</evidence>
<proteinExistence type="predicted"/>
<feature type="transmembrane region" description="Helical" evidence="2">
    <location>
        <begin position="7"/>
        <end position="27"/>
    </location>
</feature>
<dbReference type="GO" id="GO:0004713">
    <property type="term" value="F:protein tyrosine kinase activity"/>
    <property type="evidence" value="ECO:0007669"/>
    <property type="project" value="TreeGrafter"/>
</dbReference>
<protein>
    <recommendedName>
        <fullName evidence="5">Capsule biosynthesis protein</fullName>
    </recommendedName>
</protein>
<evidence type="ECO:0000256" key="1">
    <source>
        <dbReference type="SAM" id="Coils"/>
    </source>
</evidence>
<feature type="transmembrane region" description="Helical" evidence="2">
    <location>
        <begin position="336"/>
        <end position="357"/>
    </location>
</feature>
<keyword evidence="4" id="KW-1185">Reference proteome</keyword>
<dbReference type="PANTHER" id="PTHR32309">
    <property type="entry name" value="TYROSINE-PROTEIN KINASE"/>
    <property type="match status" value="1"/>
</dbReference>
<feature type="coiled-coil region" evidence="1">
    <location>
        <begin position="245"/>
        <end position="293"/>
    </location>
</feature>
<keyword evidence="2" id="KW-0812">Transmembrane</keyword>
<evidence type="ECO:0008006" key="5">
    <source>
        <dbReference type="Google" id="ProtNLM"/>
    </source>
</evidence>
<dbReference type="Proteomes" id="UP000027647">
    <property type="component" value="Unassembled WGS sequence"/>
</dbReference>
<accession>A0A074MFH6</accession>
<name>A0A074MFH6_ERYLO</name>
<keyword evidence="2" id="KW-0472">Membrane</keyword>
<gene>
    <name evidence="3" type="ORF">EH31_06010</name>
</gene>
<dbReference type="eggNOG" id="COG3524">
    <property type="taxonomic scope" value="Bacteria"/>
</dbReference>
<keyword evidence="2" id="KW-1133">Transmembrane helix</keyword>
<organism evidence="3 4">
    <name type="scientific">Erythrobacter longus</name>
    <dbReference type="NCBI Taxonomy" id="1044"/>
    <lineage>
        <taxon>Bacteria</taxon>
        <taxon>Pseudomonadati</taxon>
        <taxon>Pseudomonadota</taxon>
        <taxon>Alphaproteobacteria</taxon>
        <taxon>Sphingomonadales</taxon>
        <taxon>Erythrobacteraceae</taxon>
        <taxon>Erythrobacter/Porphyrobacter group</taxon>
        <taxon>Erythrobacter</taxon>
    </lineage>
</organism>
<comment type="caution">
    <text evidence="3">The sequence shown here is derived from an EMBL/GenBank/DDBJ whole genome shotgun (WGS) entry which is preliminary data.</text>
</comment>
<dbReference type="STRING" id="1044.EH31_06010"/>
<keyword evidence="1" id="KW-0175">Coiled coil</keyword>
<dbReference type="EMBL" id="JMIW01000001">
    <property type="protein sequence ID" value="KEO92219.1"/>
    <property type="molecule type" value="Genomic_DNA"/>
</dbReference>
<dbReference type="GO" id="GO:0005886">
    <property type="term" value="C:plasma membrane"/>
    <property type="evidence" value="ECO:0007669"/>
    <property type="project" value="TreeGrafter"/>
</dbReference>
<reference evidence="3 4" key="1">
    <citation type="submission" date="2014-04" db="EMBL/GenBank/DDBJ databases">
        <title>A comprehensive comparison of genomes of Erythrobacter spp. strains.</title>
        <authorList>
            <person name="Zheng Q."/>
        </authorList>
    </citation>
    <scope>NUCLEOTIDE SEQUENCE [LARGE SCALE GENOMIC DNA]</scope>
    <source>
        <strain evidence="3 4">DSM 6997</strain>
    </source>
</reference>
<sequence>MRFINPLFIVTVIVPTLLAISYFGILASDVYVSESRFVVRAPSKGTVSPISAVLGQAGIGGGGVADGNDSVGQYVLSRRALEEANHDNFVVNAFTDEDIFVIDRFGGLTGSSQEQLFNYFIGKVAIAQGLSSQVMTLRVSAFDPVQARELNLRLLIQSEELVNSLSERARRDSLTDAQSQVDEVTQMARLARIELAQFRGSEGIVDPEQQSLAGLQMIGKLQDELIATKTQLRQLQTYTPQASQIPFLRTQVSALESEIASAREELTGGSQSLSSAMARYQELVANSEFAEQQLAISLASLQEAQTEALRKRAYVERISDPSLPDYPEQPRRIRSILATLVMGLLAWGVLSMLMIGVREHRD</sequence>
<evidence type="ECO:0000256" key="2">
    <source>
        <dbReference type="SAM" id="Phobius"/>
    </source>
</evidence>
<evidence type="ECO:0000313" key="3">
    <source>
        <dbReference type="EMBL" id="KEO92219.1"/>
    </source>
</evidence>
<dbReference type="AlphaFoldDB" id="A0A074MFH6"/>